<reference evidence="6 7" key="1">
    <citation type="submission" date="2019-09" db="EMBL/GenBank/DDBJ databases">
        <title>Arthrobacter zafarii sp. nov., a moderately thermotolerant and halotolerant actinobacterium isolated from Cholistan desert soil of Pakistan.</title>
        <authorList>
            <person name="Amin A."/>
            <person name="Ahmed I."/>
            <person name="Khalid N."/>
            <person name="Schumann P."/>
            <person name="Busse H.J."/>
            <person name="Khan I.U."/>
            <person name="Li S."/>
            <person name="Li W.J."/>
        </authorList>
    </citation>
    <scope>NUCLEOTIDE SEQUENCE [LARGE SCALE GENOMIC DNA]</scope>
    <source>
        <strain evidence="6 7">NCCP-1664</strain>
    </source>
</reference>
<gene>
    <name evidence="6" type="ORF">NCCP1664_16540</name>
</gene>
<dbReference type="PANTHER" id="PTHR36510:SF1">
    <property type="entry name" value="GLUTAMATE--CYSTEINE LIGASE 2-RELATED"/>
    <property type="match status" value="1"/>
</dbReference>
<evidence type="ECO:0000256" key="5">
    <source>
        <dbReference type="HAMAP-Rule" id="MF_01609"/>
    </source>
</evidence>
<dbReference type="Proteomes" id="UP000325307">
    <property type="component" value="Unassembled WGS sequence"/>
</dbReference>
<proteinExistence type="inferred from homology"/>
<name>A0A5A7NTM2_9MICC</name>
<dbReference type="EMBL" id="BKDJ01000007">
    <property type="protein sequence ID" value="GER23158.1"/>
    <property type="molecule type" value="Genomic_DNA"/>
</dbReference>
<organism evidence="6 7">
    <name type="scientific">Zafaria cholistanensis</name>
    <dbReference type="NCBI Taxonomy" id="1682741"/>
    <lineage>
        <taxon>Bacteria</taxon>
        <taxon>Bacillati</taxon>
        <taxon>Actinomycetota</taxon>
        <taxon>Actinomycetes</taxon>
        <taxon>Micrococcales</taxon>
        <taxon>Micrococcaceae</taxon>
        <taxon>Zafaria</taxon>
    </lineage>
</organism>
<keyword evidence="3 5" id="KW-0067">ATP-binding</keyword>
<dbReference type="Gene3D" id="3.30.590.20">
    <property type="match status" value="1"/>
</dbReference>
<dbReference type="SUPFAM" id="SSF55931">
    <property type="entry name" value="Glutamine synthetase/guanido kinase"/>
    <property type="match status" value="1"/>
</dbReference>
<dbReference type="HAMAP" id="MF_01609">
    <property type="entry name" value="Glu_cys_ligase_2"/>
    <property type="match status" value="1"/>
</dbReference>
<dbReference type="PANTHER" id="PTHR36510">
    <property type="entry name" value="GLUTAMATE--CYSTEINE LIGASE 2-RELATED"/>
    <property type="match status" value="1"/>
</dbReference>
<comment type="catalytic activity">
    <reaction evidence="4 5">
        <text>L-cysteine + L-glutamate + ATP = gamma-L-glutamyl-L-cysteine + ADP + phosphate + H(+)</text>
        <dbReference type="Rhea" id="RHEA:13285"/>
        <dbReference type="ChEBI" id="CHEBI:15378"/>
        <dbReference type="ChEBI" id="CHEBI:29985"/>
        <dbReference type="ChEBI" id="CHEBI:30616"/>
        <dbReference type="ChEBI" id="CHEBI:35235"/>
        <dbReference type="ChEBI" id="CHEBI:43474"/>
        <dbReference type="ChEBI" id="CHEBI:58173"/>
        <dbReference type="ChEBI" id="CHEBI:456216"/>
        <dbReference type="EC" id="6.3.2.2"/>
    </reaction>
</comment>
<comment type="similarity">
    <text evidence="5">Belongs to the glutamate--cysteine ligase type 2 family. YbdK subfamily.</text>
</comment>
<dbReference type="InterPro" id="IPR050141">
    <property type="entry name" value="GCL_type2/YbdK_subfam"/>
</dbReference>
<evidence type="ECO:0000256" key="1">
    <source>
        <dbReference type="ARBA" id="ARBA00022598"/>
    </source>
</evidence>
<dbReference type="NCBIfam" id="TIGR02050">
    <property type="entry name" value="gshA_cyan_rel"/>
    <property type="match status" value="1"/>
</dbReference>
<evidence type="ECO:0000256" key="2">
    <source>
        <dbReference type="ARBA" id="ARBA00022741"/>
    </source>
</evidence>
<comment type="function">
    <text evidence="5">ATP-dependent carboxylate-amine ligase which exhibits weak glutamate--cysteine ligase activity.</text>
</comment>
<dbReference type="RefSeq" id="WP_149956764.1">
    <property type="nucleotide sequence ID" value="NZ_BKDJ01000007.1"/>
</dbReference>
<dbReference type="EC" id="6.3.2.2" evidence="5"/>
<accession>A0A5A7NTM2</accession>
<dbReference type="GO" id="GO:0004357">
    <property type="term" value="F:glutamate-cysteine ligase activity"/>
    <property type="evidence" value="ECO:0007669"/>
    <property type="project" value="UniProtKB-EC"/>
</dbReference>
<evidence type="ECO:0000313" key="6">
    <source>
        <dbReference type="EMBL" id="GER23158.1"/>
    </source>
</evidence>
<dbReference type="GO" id="GO:0042398">
    <property type="term" value="P:modified amino acid biosynthetic process"/>
    <property type="evidence" value="ECO:0007669"/>
    <property type="project" value="InterPro"/>
</dbReference>
<comment type="caution">
    <text evidence="6">The sequence shown here is derived from an EMBL/GenBank/DDBJ whole genome shotgun (WGS) entry which is preliminary data.</text>
</comment>
<keyword evidence="7" id="KW-1185">Reference proteome</keyword>
<dbReference type="InterPro" id="IPR011793">
    <property type="entry name" value="YbdK"/>
</dbReference>
<dbReference type="GO" id="GO:0005524">
    <property type="term" value="F:ATP binding"/>
    <property type="evidence" value="ECO:0007669"/>
    <property type="project" value="UniProtKB-KW"/>
</dbReference>
<dbReference type="NCBIfam" id="NF010041">
    <property type="entry name" value="PRK13517.1-1"/>
    <property type="match status" value="1"/>
</dbReference>
<dbReference type="InterPro" id="IPR006336">
    <property type="entry name" value="GCS2"/>
</dbReference>
<dbReference type="OrthoDB" id="9769628at2"/>
<dbReference type="Pfam" id="PF04107">
    <property type="entry name" value="GCS2"/>
    <property type="match status" value="1"/>
</dbReference>
<dbReference type="AlphaFoldDB" id="A0A5A7NTM2"/>
<protein>
    <recommendedName>
        <fullName evidence="5">Putative glutamate--cysteine ligase 2</fullName>
        <ecNumber evidence="5">6.3.2.2</ecNumber>
    </recommendedName>
    <alternativeName>
        <fullName evidence="5">Gamma-glutamylcysteine synthetase 2</fullName>
        <shortName evidence="5">GCS 2</shortName>
        <shortName evidence="5">Gamma-GCS 2</shortName>
    </alternativeName>
</protein>
<keyword evidence="2 5" id="KW-0547">Nucleotide-binding</keyword>
<evidence type="ECO:0000313" key="7">
    <source>
        <dbReference type="Proteomes" id="UP000325307"/>
    </source>
</evidence>
<sequence length="384" mass="41203">MEHHAALPRAEGALRSFGVEEELLLVGRGSNLPFAAAETVLAARDESATAIPGAASLSAGPELTFEVKQEQIEVVSPPVFHFSEIAETIRRGRQLADRAAARAGAAVAALATFPFEVVPHMVPGKRFARMEKPFGITFRETLYCGFHVHVAVADLEEGVGVLDRMRVWLPTVLALSANSPFWQGADTGFASYRYQGWGRWPTTGPSAIFGSAHAYRLRSASLLASGVPLDTKMLYFDARFAPRVPTVEVRVADVCLDPQHAATLAAVVRALVETAARQWRAGISPDPATSDLLRVWMFQASRAGVSGELVKVATRRAVPAAEAVAELLRHIRPVLEETGEEREVSAGLAAILAQGTGADVQRAAFAQRGQLLDVVAEAVQRTLA</sequence>
<evidence type="ECO:0000256" key="4">
    <source>
        <dbReference type="ARBA" id="ARBA00048819"/>
    </source>
</evidence>
<dbReference type="InterPro" id="IPR014746">
    <property type="entry name" value="Gln_synth/guanido_kin_cat_dom"/>
</dbReference>
<keyword evidence="1 5" id="KW-0436">Ligase</keyword>
<evidence type="ECO:0000256" key="3">
    <source>
        <dbReference type="ARBA" id="ARBA00022840"/>
    </source>
</evidence>